<dbReference type="Proteomes" id="UP001432099">
    <property type="component" value="Chromosome"/>
</dbReference>
<dbReference type="RefSeq" id="WP_338617823.1">
    <property type="nucleotide sequence ID" value="NZ_AP028127.1"/>
</dbReference>
<accession>A0ABM8IMI2</accession>
<name>A0ABM8IMI2_9FIRM</name>
<keyword evidence="2" id="KW-1185">Reference proteome</keyword>
<protein>
    <submittedName>
        <fullName evidence="1">Uncharacterized protein</fullName>
    </submittedName>
</protein>
<gene>
    <name evidence="1" type="ORF">T23_04040</name>
</gene>
<evidence type="ECO:0000313" key="2">
    <source>
        <dbReference type="Proteomes" id="UP001432099"/>
    </source>
</evidence>
<dbReference type="EMBL" id="AP028127">
    <property type="protein sequence ID" value="BEH90302.1"/>
    <property type="molecule type" value="Genomic_DNA"/>
</dbReference>
<evidence type="ECO:0000313" key="1">
    <source>
        <dbReference type="EMBL" id="BEH90302.1"/>
    </source>
</evidence>
<sequence>MESLFGECNNRFTVELLSELFLLNQSEIIRILKKNISNFEFSYCSQSAISEMDLDGQCIVDNFSDNELKYTFILSMRGLKKFTNILMNEFKGFFVRFLTEKEINELLKIVYENDSVKDYKKGLVAPRGEIGREFRKIHINPFWDKVNEELKMFIIDWLGVDDVNHIPWIAYQQTLMIIKFGYSLSPELRNEANIIWHKLVDLRCQVNDGKRKLHEGWLLDYDRQELKSIRKFLKFLKDS</sequence>
<organism evidence="1 2">
    <name type="scientific">Turicibacter faecis</name>
    <dbReference type="NCBI Taxonomy" id="2963365"/>
    <lineage>
        <taxon>Bacteria</taxon>
        <taxon>Bacillati</taxon>
        <taxon>Bacillota</taxon>
        <taxon>Erysipelotrichia</taxon>
        <taxon>Erysipelotrichales</taxon>
        <taxon>Turicibacteraceae</taxon>
        <taxon>Turicibacter</taxon>
    </lineage>
</organism>
<reference evidence="1" key="1">
    <citation type="journal article" date="2024" name="Int. J. Syst. Evol. Microbiol.">
        <title>Turicibacter faecis sp. nov., isolated from faeces of heart failure mouse model.</title>
        <authorList>
            <person name="Imamura Y."/>
            <person name="Motooka D."/>
            <person name="Nakajima Y."/>
            <person name="Ito S."/>
            <person name="Kitakaze M."/>
            <person name="Iida T."/>
            <person name="Nakamura S."/>
        </authorList>
    </citation>
    <scope>NUCLEOTIDE SEQUENCE</scope>
    <source>
        <strain evidence="1">TC023</strain>
    </source>
</reference>
<proteinExistence type="predicted"/>